<evidence type="ECO:0000313" key="1">
    <source>
        <dbReference type="EMBL" id="GAA1956038.1"/>
    </source>
</evidence>
<accession>A0ABN2QPW2</accession>
<dbReference type="Proteomes" id="UP001500571">
    <property type="component" value="Unassembled WGS sequence"/>
</dbReference>
<sequence length="216" mass="25035">MVLRTPRRTPRTWLRAQVNTSHRVIDGWNDLTDRMQPPAGSLQSFVRLHTEVRGEHLASLWEAFLQWVRVYGRFEQARYSELRTPMPWPSSRLCQPSVAVDDLWQLLADDADMWRQLPEHVQVMARVPVRDPHSRFNLDKTYLNAYLDEYGSLRLPLLFRIDEILGIYEGRLYRGECLSEYCREKSDAGLDPEPGRTCLHQIPWFPSGQVTGGGGG</sequence>
<name>A0ABN2QPW2_9ACTN</name>
<reference evidence="1 2" key="1">
    <citation type="journal article" date="2019" name="Int. J. Syst. Evol. Microbiol.">
        <title>The Global Catalogue of Microorganisms (GCM) 10K type strain sequencing project: providing services to taxonomists for standard genome sequencing and annotation.</title>
        <authorList>
            <consortium name="The Broad Institute Genomics Platform"/>
            <consortium name="The Broad Institute Genome Sequencing Center for Infectious Disease"/>
            <person name="Wu L."/>
            <person name="Ma J."/>
        </authorList>
    </citation>
    <scope>NUCLEOTIDE SEQUENCE [LARGE SCALE GENOMIC DNA]</scope>
    <source>
        <strain evidence="1 2">JCM 15309</strain>
    </source>
</reference>
<dbReference type="RefSeq" id="WP_344043844.1">
    <property type="nucleotide sequence ID" value="NZ_BAAAPB010000001.1"/>
</dbReference>
<proteinExistence type="predicted"/>
<gene>
    <name evidence="1" type="ORF">GCM10009798_14210</name>
</gene>
<evidence type="ECO:0000313" key="2">
    <source>
        <dbReference type="Proteomes" id="UP001500571"/>
    </source>
</evidence>
<comment type="caution">
    <text evidence="1">The sequence shown here is derived from an EMBL/GenBank/DDBJ whole genome shotgun (WGS) entry which is preliminary data.</text>
</comment>
<dbReference type="EMBL" id="BAAAPB010000001">
    <property type="protein sequence ID" value="GAA1956038.1"/>
    <property type="molecule type" value="Genomic_DNA"/>
</dbReference>
<organism evidence="1 2">
    <name type="scientific">Nocardioides panacihumi</name>
    <dbReference type="NCBI Taxonomy" id="400774"/>
    <lineage>
        <taxon>Bacteria</taxon>
        <taxon>Bacillati</taxon>
        <taxon>Actinomycetota</taxon>
        <taxon>Actinomycetes</taxon>
        <taxon>Propionibacteriales</taxon>
        <taxon>Nocardioidaceae</taxon>
        <taxon>Nocardioides</taxon>
    </lineage>
</organism>
<protein>
    <submittedName>
        <fullName evidence="1">Uncharacterized protein</fullName>
    </submittedName>
</protein>
<keyword evidence="2" id="KW-1185">Reference proteome</keyword>